<proteinExistence type="predicted"/>
<evidence type="ECO:0000256" key="1">
    <source>
        <dbReference type="SAM" id="Coils"/>
    </source>
</evidence>
<dbReference type="HOGENOM" id="CLU_1263518_0_0_1"/>
<gene>
    <name evidence="2" type="primary">AlNc14C98G5952</name>
    <name evidence="2" type="ORF">ALNC14_067450</name>
</gene>
<feature type="coiled-coil region" evidence="1">
    <location>
        <begin position="68"/>
        <end position="116"/>
    </location>
</feature>
<keyword evidence="1" id="KW-0175">Coiled coil</keyword>
<reference evidence="2" key="2">
    <citation type="submission" date="2011-02" db="EMBL/GenBank/DDBJ databases">
        <authorList>
            <person name="MacLean D."/>
        </authorList>
    </citation>
    <scope>NUCLEOTIDE SEQUENCE</scope>
</reference>
<accession>F0WH87</accession>
<organism evidence="2">
    <name type="scientific">Albugo laibachii Nc14</name>
    <dbReference type="NCBI Taxonomy" id="890382"/>
    <lineage>
        <taxon>Eukaryota</taxon>
        <taxon>Sar</taxon>
        <taxon>Stramenopiles</taxon>
        <taxon>Oomycota</taxon>
        <taxon>Peronosporomycetes</taxon>
        <taxon>Albuginales</taxon>
        <taxon>Albuginaceae</taxon>
        <taxon>Albugo</taxon>
    </lineage>
</organism>
<name>F0WH87_9STRA</name>
<evidence type="ECO:0000313" key="2">
    <source>
        <dbReference type="EMBL" id="CCA20602.1"/>
    </source>
</evidence>
<protein>
    <submittedName>
        <fullName evidence="2">AlNc14C98G5952 protein</fullName>
    </submittedName>
</protein>
<reference evidence="2" key="1">
    <citation type="journal article" date="2011" name="PLoS Biol.">
        <title>Gene gain and loss during evolution of obligate parasitism in the white rust pathogen of Arabidopsis thaliana.</title>
        <authorList>
            <person name="Kemen E."/>
            <person name="Gardiner A."/>
            <person name="Schultz-Larsen T."/>
            <person name="Kemen A.C."/>
            <person name="Balmuth A.L."/>
            <person name="Robert-Seilaniantz A."/>
            <person name="Bailey K."/>
            <person name="Holub E."/>
            <person name="Studholme D.J."/>
            <person name="Maclean D."/>
            <person name="Jones J.D."/>
        </authorList>
    </citation>
    <scope>NUCLEOTIDE SEQUENCE</scope>
</reference>
<sequence length="219" mass="24950">METRTRSTRKNNCAHHPVHPHFVRRVGGGYVNTQSCVSKSKAIHIRSSSASLEDQSNRREISLLKAEHTKLHDEKETLVRRIEDLEEQQKEWRIKIASLEATQSQLMARISALESERGRNVDNQAEAIETLRGDRCMQKEQIDAIAQNMEPKSARKQIATIFFYCETSTPKNQSPHVDAKASENARIAYLEALVVALKNENNQLAKRRAMEEALSDSEE</sequence>
<feature type="coiled-coil region" evidence="1">
    <location>
        <begin position="187"/>
        <end position="214"/>
    </location>
</feature>
<dbReference type="AlphaFoldDB" id="F0WH87"/>
<dbReference type="EMBL" id="FR824143">
    <property type="protein sequence ID" value="CCA20602.1"/>
    <property type="molecule type" value="Genomic_DNA"/>
</dbReference>